<dbReference type="Proteomes" id="UP001280121">
    <property type="component" value="Unassembled WGS sequence"/>
</dbReference>
<dbReference type="EMBL" id="JANJYI010000007">
    <property type="protein sequence ID" value="KAK2642532.1"/>
    <property type="molecule type" value="Genomic_DNA"/>
</dbReference>
<gene>
    <name evidence="2" type="ORF">Ddye_024295</name>
</gene>
<sequence length="91" mass="10213">MQEKTHAKHFIYVYSEVEQEVTPGSEVIDIESGKAALGCRGIGVLLLEQAFKGSGTLTIEGQEDDVRVEAIRPQWWPAEWFQEHQQNTVAA</sequence>
<proteinExistence type="predicted"/>
<accession>A0AAD9TUN9</accession>
<comment type="caution">
    <text evidence="2">The sequence shown here is derived from an EMBL/GenBank/DDBJ whole genome shotgun (WGS) entry which is preliminary data.</text>
</comment>
<feature type="domain" description="CAF17 C-terminal" evidence="1">
    <location>
        <begin position="17"/>
        <end position="77"/>
    </location>
</feature>
<dbReference type="AlphaFoldDB" id="A0AAD9TUN9"/>
<evidence type="ECO:0000313" key="2">
    <source>
        <dbReference type="EMBL" id="KAK2642532.1"/>
    </source>
</evidence>
<reference evidence="2" key="1">
    <citation type="journal article" date="2023" name="Plant J.">
        <title>Genome sequences and population genomics provide insights into the demographic history, inbreeding, and mutation load of two 'living fossil' tree species of Dipteronia.</title>
        <authorList>
            <person name="Feng Y."/>
            <person name="Comes H.P."/>
            <person name="Chen J."/>
            <person name="Zhu S."/>
            <person name="Lu R."/>
            <person name="Zhang X."/>
            <person name="Li P."/>
            <person name="Qiu J."/>
            <person name="Olsen K.M."/>
            <person name="Qiu Y."/>
        </authorList>
    </citation>
    <scope>NUCLEOTIDE SEQUENCE</scope>
    <source>
        <strain evidence="2">KIB01</strain>
    </source>
</reference>
<organism evidence="2 3">
    <name type="scientific">Dipteronia dyeriana</name>
    <dbReference type="NCBI Taxonomy" id="168575"/>
    <lineage>
        <taxon>Eukaryota</taxon>
        <taxon>Viridiplantae</taxon>
        <taxon>Streptophyta</taxon>
        <taxon>Embryophyta</taxon>
        <taxon>Tracheophyta</taxon>
        <taxon>Spermatophyta</taxon>
        <taxon>Magnoliopsida</taxon>
        <taxon>eudicotyledons</taxon>
        <taxon>Gunneridae</taxon>
        <taxon>Pentapetalae</taxon>
        <taxon>rosids</taxon>
        <taxon>malvids</taxon>
        <taxon>Sapindales</taxon>
        <taxon>Sapindaceae</taxon>
        <taxon>Hippocastanoideae</taxon>
        <taxon>Acereae</taxon>
        <taxon>Dipteronia</taxon>
    </lineage>
</organism>
<keyword evidence="3" id="KW-1185">Reference proteome</keyword>
<protein>
    <recommendedName>
        <fullName evidence="1">CAF17 C-terminal domain-containing protein</fullName>
    </recommendedName>
</protein>
<evidence type="ECO:0000313" key="3">
    <source>
        <dbReference type="Proteomes" id="UP001280121"/>
    </source>
</evidence>
<name>A0AAD9TUN9_9ROSI</name>
<dbReference type="InterPro" id="IPR057460">
    <property type="entry name" value="CAF17_C"/>
</dbReference>
<evidence type="ECO:0000259" key="1">
    <source>
        <dbReference type="Pfam" id="PF25455"/>
    </source>
</evidence>
<dbReference type="Pfam" id="PF25455">
    <property type="entry name" value="Beta-barrel_CAF17_C"/>
    <property type="match status" value="1"/>
</dbReference>